<proteinExistence type="predicted"/>
<feature type="non-terminal residue" evidence="3">
    <location>
        <position position="195"/>
    </location>
</feature>
<accession>A0A9D9ISA6</accession>
<comment type="caution">
    <text evidence="3">The sequence shown here is derived from an EMBL/GenBank/DDBJ whole genome shotgun (WGS) entry which is preliminary data.</text>
</comment>
<evidence type="ECO:0000256" key="2">
    <source>
        <dbReference type="SAM" id="SignalP"/>
    </source>
</evidence>
<evidence type="ECO:0000313" key="4">
    <source>
        <dbReference type="Proteomes" id="UP000823598"/>
    </source>
</evidence>
<name>A0A9D9ISA6_9BACT</name>
<organism evidence="3 4">
    <name type="scientific">Candidatus Limisoma faecipullorum</name>
    <dbReference type="NCBI Taxonomy" id="2840854"/>
    <lineage>
        <taxon>Bacteria</taxon>
        <taxon>Pseudomonadati</taxon>
        <taxon>Bacteroidota</taxon>
        <taxon>Bacteroidia</taxon>
        <taxon>Bacteroidales</taxon>
        <taxon>Candidatus Limisoma</taxon>
    </lineage>
</organism>
<feature type="chain" id="PRO_5039699298" evidence="2">
    <location>
        <begin position="24"/>
        <end position="195"/>
    </location>
</feature>
<dbReference type="AlphaFoldDB" id="A0A9D9ISA6"/>
<feature type="compositionally biased region" description="Basic and acidic residues" evidence="1">
    <location>
        <begin position="48"/>
        <end position="61"/>
    </location>
</feature>
<dbReference type="Proteomes" id="UP000823598">
    <property type="component" value="Unassembled WGS sequence"/>
</dbReference>
<protein>
    <submittedName>
        <fullName evidence="3">DUF4251 domain-containing protein</fullName>
    </submittedName>
</protein>
<dbReference type="Pfam" id="PF14059">
    <property type="entry name" value="DUF4251"/>
    <property type="match status" value="1"/>
</dbReference>
<evidence type="ECO:0000313" key="3">
    <source>
        <dbReference type="EMBL" id="MBO8477250.1"/>
    </source>
</evidence>
<dbReference type="Gene3D" id="2.40.128.410">
    <property type="match status" value="1"/>
</dbReference>
<reference evidence="3" key="2">
    <citation type="journal article" date="2021" name="PeerJ">
        <title>Extensive microbial diversity within the chicken gut microbiome revealed by metagenomics and culture.</title>
        <authorList>
            <person name="Gilroy R."/>
            <person name="Ravi A."/>
            <person name="Getino M."/>
            <person name="Pursley I."/>
            <person name="Horton D.L."/>
            <person name="Alikhan N.F."/>
            <person name="Baker D."/>
            <person name="Gharbi K."/>
            <person name="Hall N."/>
            <person name="Watson M."/>
            <person name="Adriaenssens E.M."/>
            <person name="Foster-Nyarko E."/>
            <person name="Jarju S."/>
            <person name="Secka A."/>
            <person name="Antonio M."/>
            <person name="Oren A."/>
            <person name="Chaudhuri R.R."/>
            <person name="La Ragione R."/>
            <person name="Hildebrand F."/>
            <person name="Pallen M.J."/>
        </authorList>
    </citation>
    <scope>NUCLEOTIDE SEQUENCE</scope>
    <source>
        <strain evidence="3">6919</strain>
    </source>
</reference>
<keyword evidence="2" id="KW-0732">Signal</keyword>
<feature type="region of interest" description="Disordered" evidence="1">
    <location>
        <begin position="39"/>
        <end position="66"/>
    </location>
</feature>
<sequence>MKQKFLIILTTLLIILNGTETFAATTSNDNGTVEMTRAEKRKAKKAAKAAEKLRKEQEKQEKKRRQERLDSLQFEMALAAIDDMHFVVVANRVSFRRGYTVNVNESTNFVLVQDNTATVQLAFERGFSGPNGLGGITVEGKITKVEKRFDKKGNLIYRMMVTGTAISADISFTLPKNGTSCNVTVNSNFYPVRIT</sequence>
<gene>
    <name evidence="3" type="ORF">IAB88_09725</name>
</gene>
<dbReference type="EMBL" id="JADIMC010000115">
    <property type="protein sequence ID" value="MBO8477250.1"/>
    <property type="molecule type" value="Genomic_DNA"/>
</dbReference>
<feature type="signal peptide" evidence="2">
    <location>
        <begin position="1"/>
        <end position="23"/>
    </location>
</feature>
<dbReference type="InterPro" id="IPR025347">
    <property type="entry name" value="DUF4251"/>
</dbReference>
<reference evidence="3" key="1">
    <citation type="submission" date="2020-10" db="EMBL/GenBank/DDBJ databases">
        <authorList>
            <person name="Gilroy R."/>
        </authorList>
    </citation>
    <scope>NUCLEOTIDE SEQUENCE</scope>
    <source>
        <strain evidence="3">6919</strain>
    </source>
</reference>
<evidence type="ECO:0000256" key="1">
    <source>
        <dbReference type="SAM" id="MobiDB-lite"/>
    </source>
</evidence>